<accession>A0AAE1ETV9</accession>
<dbReference type="CDD" id="cd11304">
    <property type="entry name" value="Cadherin_repeat"/>
    <property type="match status" value="1"/>
</dbReference>
<reference evidence="1" key="1">
    <citation type="submission" date="2023-10" db="EMBL/GenBank/DDBJ databases">
        <title>Genome assemblies of two species of porcelain crab, Petrolisthes cinctipes and Petrolisthes manimaculis (Anomura: Porcellanidae).</title>
        <authorList>
            <person name="Angst P."/>
        </authorList>
    </citation>
    <scope>NUCLEOTIDE SEQUENCE</scope>
    <source>
        <strain evidence="1">PB745_01</strain>
        <tissue evidence="1">Gill</tissue>
    </source>
</reference>
<gene>
    <name evidence="1" type="ORF">Pcinc_032659</name>
</gene>
<dbReference type="AlphaFoldDB" id="A0AAE1ETV9"/>
<protein>
    <submittedName>
        <fullName evidence="1">Uncharacterized protein</fullName>
    </submittedName>
</protein>
<organism evidence="1 2">
    <name type="scientific">Petrolisthes cinctipes</name>
    <name type="common">Flat porcelain crab</name>
    <dbReference type="NCBI Taxonomy" id="88211"/>
    <lineage>
        <taxon>Eukaryota</taxon>
        <taxon>Metazoa</taxon>
        <taxon>Ecdysozoa</taxon>
        <taxon>Arthropoda</taxon>
        <taxon>Crustacea</taxon>
        <taxon>Multicrustacea</taxon>
        <taxon>Malacostraca</taxon>
        <taxon>Eumalacostraca</taxon>
        <taxon>Eucarida</taxon>
        <taxon>Decapoda</taxon>
        <taxon>Pleocyemata</taxon>
        <taxon>Anomura</taxon>
        <taxon>Galatheoidea</taxon>
        <taxon>Porcellanidae</taxon>
        <taxon>Petrolisthes</taxon>
    </lineage>
</organism>
<dbReference type="Proteomes" id="UP001286313">
    <property type="component" value="Unassembled WGS sequence"/>
</dbReference>
<comment type="caution">
    <text evidence="1">The sequence shown here is derived from an EMBL/GenBank/DDBJ whole genome shotgun (WGS) entry which is preliminary data.</text>
</comment>
<dbReference type="GO" id="GO:0016020">
    <property type="term" value="C:membrane"/>
    <property type="evidence" value="ECO:0007669"/>
    <property type="project" value="InterPro"/>
</dbReference>
<proteinExistence type="predicted"/>
<evidence type="ECO:0000313" key="2">
    <source>
        <dbReference type="Proteomes" id="UP001286313"/>
    </source>
</evidence>
<dbReference type="Gene3D" id="2.60.40.60">
    <property type="entry name" value="Cadherins"/>
    <property type="match status" value="1"/>
</dbReference>
<sequence>MFVEPPSDEVIAYPKDTALQKVVGPVITLQATDPDTPVVHYSLQGDDAQGFTVGEQSGAVFVEGNFQCSEDVISLPGPMTE</sequence>
<name>A0AAE1ETV9_PETCI</name>
<dbReference type="EMBL" id="JAWQEG010004498">
    <property type="protein sequence ID" value="KAK3861372.1"/>
    <property type="molecule type" value="Genomic_DNA"/>
</dbReference>
<dbReference type="SUPFAM" id="SSF49313">
    <property type="entry name" value="Cadherin-like"/>
    <property type="match status" value="1"/>
</dbReference>
<dbReference type="InterPro" id="IPR015919">
    <property type="entry name" value="Cadherin-like_sf"/>
</dbReference>
<evidence type="ECO:0000313" key="1">
    <source>
        <dbReference type="EMBL" id="KAK3861372.1"/>
    </source>
</evidence>
<dbReference type="GO" id="GO:0005509">
    <property type="term" value="F:calcium ion binding"/>
    <property type="evidence" value="ECO:0007669"/>
    <property type="project" value="InterPro"/>
</dbReference>
<keyword evidence="2" id="KW-1185">Reference proteome</keyword>